<proteinExistence type="predicted"/>
<organism evidence="1 2">
    <name type="scientific">Meloidogyne enterolobii</name>
    <name type="common">Root-knot nematode worm</name>
    <name type="synonym">Meloidogyne mayaguensis</name>
    <dbReference type="NCBI Taxonomy" id="390850"/>
    <lineage>
        <taxon>Eukaryota</taxon>
        <taxon>Metazoa</taxon>
        <taxon>Ecdysozoa</taxon>
        <taxon>Nematoda</taxon>
        <taxon>Chromadorea</taxon>
        <taxon>Rhabditida</taxon>
        <taxon>Tylenchina</taxon>
        <taxon>Tylenchomorpha</taxon>
        <taxon>Tylenchoidea</taxon>
        <taxon>Meloidogynidae</taxon>
        <taxon>Meloidogyninae</taxon>
        <taxon>Meloidogyne</taxon>
    </lineage>
</organism>
<evidence type="ECO:0000313" key="2">
    <source>
        <dbReference type="Proteomes" id="UP000580250"/>
    </source>
</evidence>
<name>A0A6V7W7C7_MELEN</name>
<dbReference type="EMBL" id="CAJEWN010000449">
    <property type="protein sequence ID" value="CAD2182942.1"/>
    <property type="molecule type" value="Genomic_DNA"/>
</dbReference>
<sequence>MIDFCCKNQKKQICACLKGRNFQTRSGAGKGTCLNAVRNWFYC</sequence>
<comment type="caution">
    <text evidence="1">The sequence shown here is derived from an EMBL/GenBank/DDBJ whole genome shotgun (WGS) entry which is preliminary data.</text>
</comment>
<gene>
    <name evidence="1" type="ORF">MENT_LOCUS35195</name>
</gene>
<dbReference type="AlphaFoldDB" id="A0A6V7W7C7"/>
<dbReference type="Proteomes" id="UP000580250">
    <property type="component" value="Unassembled WGS sequence"/>
</dbReference>
<protein>
    <submittedName>
        <fullName evidence="1">Uncharacterized protein</fullName>
    </submittedName>
</protein>
<accession>A0A6V7W7C7</accession>
<evidence type="ECO:0000313" key="1">
    <source>
        <dbReference type="EMBL" id="CAD2182942.1"/>
    </source>
</evidence>
<reference evidence="1 2" key="1">
    <citation type="submission" date="2020-08" db="EMBL/GenBank/DDBJ databases">
        <authorList>
            <person name="Koutsovoulos G."/>
            <person name="Danchin GJ E."/>
        </authorList>
    </citation>
    <scope>NUCLEOTIDE SEQUENCE [LARGE SCALE GENOMIC DNA]</scope>
</reference>